<dbReference type="InterPro" id="IPR000873">
    <property type="entry name" value="AMP-dep_synth/lig_dom"/>
</dbReference>
<sequence>MQEAGRQSMQEFQSRISQGRTSQRLPSSNSRVWYYSDLIKTPEDRDLDFPPASVVQTDTVALLYSSGTTGTSKGVILTHRNFIAAGVMVTADQAYYGESSNVFLCFLPMFHIFGLSVILYAQLVRGNTVVTVAKFEIEKVLRSVEKYRVTHMFVVHPVMIALAKQSVVRKYDLSSLRQICSGAAPLGKDVMDDCAKNVPQAAVIQPGSLVLVDPGKLNICAPGSNVSAYTLARVVETPRAATRLIQGMRGDNKTGMRNEGQ</sequence>
<dbReference type="EMBL" id="QGNW01000029">
    <property type="protein sequence ID" value="RVX11773.1"/>
    <property type="molecule type" value="Genomic_DNA"/>
</dbReference>
<evidence type="ECO:0000259" key="4">
    <source>
        <dbReference type="Pfam" id="PF00501"/>
    </source>
</evidence>
<proteinExistence type="predicted"/>
<keyword evidence="3" id="KW-0472">Membrane</keyword>
<dbReference type="Gene3D" id="3.40.50.980">
    <property type="match status" value="2"/>
</dbReference>
<evidence type="ECO:0000256" key="2">
    <source>
        <dbReference type="SAM" id="MobiDB-lite"/>
    </source>
</evidence>
<dbReference type="PANTHER" id="PTHR24096">
    <property type="entry name" value="LONG-CHAIN-FATTY-ACID--COA LIGASE"/>
    <property type="match status" value="1"/>
</dbReference>
<dbReference type="AlphaFoldDB" id="A0A438JS51"/>
<reference evidence="5 6" key="1">
    <citation type="journal article" date="2018" name="PLoS Genet.">
        <title>Population sequencing reveals clonal diversity and ancestral inbreeding in the grapevine cultivar Chardonnay.</title>
        <authorList>
            <person name="Roach M.J."/>
            <person name="Johnson D.L."/>
            <person name="Bohlmann J."/>
            <person name="van Vuuren H.J."/>
            <person name="Jones S.J."/>
            <person name="Pretorius I.S."/>
            <person name="Schmidt S.A."/>
            <person name="Borneman A.R."/>
        </authorList>
    </citation>
    <scope>NUCLEOTIDE SEQUENCE [LARGE SCALE GENOMIC DNA]</scope>
    <source>
        <strain evidence="6">cv. Chardonnay</strain>
        <tissue evidence="5">Leaf</tissue>
    </source>
</reference>
<keyword evidence="3" id="KW-0812">Transmembrane</keyword>
<dbReference type="PANTHER" id="PTHR24096:SF425">
    <property type="entry name" value="4-COUMARATE--COA LIGASE-LIKE 7"/>
    <property type="match status" value="1"/>
</dbReference>
<feature type="region of interest" description="Disordered" evidence="2">
    <location>
        <begin position="1"/>
        <end position="25"/>
    </location>
</feature>
<evidence type="ECO:0000256" key="3">
    <source>
        <dbReference type="SAM" id="Phobius"/>
    </source>
</evidence>
<dbReference type="PROSITE" id="PS00455">
    <property type="entry name" value="AMP_BINDING"/>
    <property type="match status" value="1"/>
</dbReference>
<name>A0A438JS51_VITVI</name>
<dbReference type="InterPro" id="IPR020845">
    <property type="entry name" value="AMP-binding_CS"/>
</dbReference>
<dbReference type="SUPFAM" id="SSF56801">
    <property type="entry name" value="Acetyl-CoA synthetase-like"/>
    <property type="match status" value="1"/>
</dbReference>
<feature type="transmembrane region" description="Helical" evidence="3">
    <location>
        <begin position="102"/>
        <end position="121"/>
    </location>
</feature>
<feature type="domain" description="AMP-dependent synthetase/ligase" evidence="4">
    <location>
        <begin position="43"/>
        <end position="204"/>
    </location>
</feature>
<dbReference type="GO" id="GO:0016874">
    <property type="term" value="F:ligase activity"/>
    <property type="evidence" value="ECO:0007669"/>
    <property type="project" value="UniProtKB-KW"/>
</dbReference>
<protein>
    <submittedName>
        <fullName evidence="5">4-coumarate--CoA ligase-like 7</fullName>
    </submittedName>
</protein>
<keyword evidence="3" id="KW-1133">Transmembrane helix</keyword>
<evidence type="ECO:0000313" key="5">
    <source>
        <dbReference type="EMBL" id="RVX11773.1"/>
    </source>
</evidence>
<gene>
    <name evidence="5" type="primary">4CLL7_2</name>
    <name evidence="5" type="ORF">CK203_009330</name>
</gene>
<accession>A0A438JS51</accession>
<keyword evidence="1 5" id="KW-0436">Ligase</keyword>
<comment type="caution">
    <text evidence="5">The sequence shown here is derived from an EMBL/GenBank/DDBJ whole genome shotgun (WGS) entry which is preliminary data.</text>
</comment>
<organism evidence="5 6">
    <name type="scientific">Vitis vinifera</name>
    <name type="common">Grape</name>
    <dbReference type="NCBI Taxonomy" id="29760"/>
    <lineage>
        <taxon>Eukaryota</taxon>
        <taxon>Viridiplantae</taxon>
        <taxon>Streptophyta</taxon>
        <taxon>Embryophyta</taxon>
        <taxon>Tracheophyta</taxon>
        <taxon>Spermatophyta</taxon>
        <taxon>Magnoliopsida</taxon>
        <taxon>eudicotyledons</taxon>
        <taxon>Gunneridae</taxon>
        <taxon>Pentapetalae</taxon>
        <taxon>rosids</taxon>
        <taxon>Vitales</taxon>
        <taxon>Vitaceae</taxon>
        <taxon>Viteae</taxon>
        <taxon>Vitis</taxon>
    </lineage>
</organism>
<evidence type="ECO:0000256" key="1">
    <source>
        <dbReference type="ARBA" id="ARBA00022598"/>
    </source>
</evidence>
<evidence type="ECO:0000313" key="6">
    <source>
        <dbReference type="Proteomes" id="UP000288805"/>
    </source>
</evidence>
<dbReference type="Pfam" id="PF00501">
    <property type="entry name" value="AMP-binding"/>
    <property type="match status" value="1"/>
</dbReference>
<dbReference type="Proteomes" id="UP000288805">
    <property type="component" value="Unassembled WGS sequence"/>
</dbReference>